<organism evidence="2 3">
    <name type="scientific">Paenibacillus alvei</name>
    <name type="common">Bacillus alvei</name>
    <dbReference type="NCBI Taxonomy" id="44250"/>
    <lineage>
        <taxon>Bacteria</taxon>
        <taxon>Bacillati</taxon>
        <taxon>Bacillota</taxon>
        <taxon>Bacilli</taxon>
        <taxon>Bacillales</taxon>
        <taxon>Paenibacillaceae</taxon>
        <taxon>Paenibacillus</taxon>
    </lineage>
</organism>
<dbReference type="EMBL" id="JABFOR010000074">
    <property type="protein sequence ID" value="NOJ74073.1"/>
    <property type="molecule type" value="Genomic_DNA"/>
</dbReference>
<dbReference type="Gene3D" id="1.10.10.10">
    <property type="entry name" value="Winged helix-like DNA-binding domain superfamily/Winged helix DNA-binding domain"/>
    <property type="match status" value="1"/>
</dbReference>
<evidence type="ECO:0000259" key="1">
    <source>
        <dbReference type="Pfam" id="PF21984"/>
    </source>
</evidence>
<sequence>MSENRMEVIWGTKLLDEGFTSIPNLLIRNYRKLKIEHGEFGFICQLLSHQHDARDPYPSRELLAAYLCCSSRQIDKWVKSLRTKGLLRTGRRRNVHNKQWDNTVYSFKPLLDSLLRLVGEKELPVPADEFEVIWDDEEKGGNDPCEPEVRMDLNPQVRMDLNPQVRTKKKSKNNNIKKDCLIEATAKNAAASTSHDSNIDDAEELKHEVYETLKTEIPKNCFYKGLPLSDHDINQIYLMLDNQFTNRLSPEVIKIAAGIYFDRACYFNPAAPNGISMKLDVTSPTGFFQNCYTDALKQYKVTKRNKQKVESH</sequence>
<dbReference type="InterPro" id="IPR053843">
    <property type="entry name" value="DnaD_N"/>
</dbReference>
<feature type="domain" description="DnaD N-terminal" evidence="1">
    <location>
        <begin position="22"/>
        <end position="120"/>
    </location>
</feature>
<gene>
    <name evidence="2" type="ORF">HMI46_26545</name>
</gene>
<reference evidence="2 3" key="1">
    <citation type="submission" date="2020-05" db="EMBL/GenBank/DDBJ databases">
        <title>Whole genome sequencing and identification of novel metabolites from Paenibacillus alvei strain JR949.</title>
        <authorList>
            <person name="Rajendhran J."/>
            <person name="Sree Pranav P."/>
            <person name="Mahalakshmi B."/>
            <person name="Karthikeyan R."/>
        </authorList>
    </citation>
    <scope>NUCLEOTIDE SEQUENCE [LARGE SCALE GENOMIC DNA]</scope>
    <source>
        <strain evidence="2 3">JR949</strain>
    </source>
</reference>
<dbReference type="Pfam" id="PF21984">
    <property type="entry name" value="DnaD_N"/>
    <property type="match status" value="1"/>
</dbReference>
<proteinExistence type="predicted"/>
<dbReference type="InterPro" id="IPR036388">
    <property type="entry name" value="WH-like_DNA-bd_sf"/>
</dbReference>
<dbReference type="AlphaFoldDB" id="A0AAP7A1R4"/>
<evidence type="ECO:0000313" key="3">
    <source>
        <dbReference type="Proteomes" id="UP000552038"/>
    </source>
</evidence>
<comment type="caution">
    <text evidence="2">The sequence shown here is derived from an EMBL/GenBank/DDBJ whole genome shotgun (WGS) entry which is preliminary data.</text>
</comment>
<name>A0AAP7A1R4_PAEAL</name>
<accession>A0AAP7A1R4</accession>
<evidence type="ECO:0000313" key="2">
    <source>
        <dbReference type="EMBL" id="NOJ74073.1"/>
    </source>
</evidence>
<dbReference type="Proteomes" id="UP000552038">
    <property type="component" value="Unassembled WGS sequence"/>
</dbReference>
<protein>
    <submittedName>
        <fullName evidence="2">Helix-turn-helix domain-containing protein</fullName>
    </submittedName>
</protein>
<dbReference type="RefSeq" id="WP_171419956.1">
    <property type="nucleotide sequence ID" value="NZ_JABFOR010000074.1"/>
</dbReference>